<dbReference type="PANTHER" id="PTHR23090:SF9">
    <property type="entry name" value="GLUTAMINE-DEPENDENT NAD(+) SYNTHETASE"/>
    <property type="match status" value="1"/>
</dbReference>
<dbReference type="InterPro" id="IPR014729">
    <property type="entry name" value="Rossmann-like_a/b/a_fold"/>
</dbReference>
<name>A0A1G6YII2_9BACT</name>
<dbReference type="InterPro" id="IPR036526">
    <property type="entry name" value="C-N_Hydrolase_sf"/>
</dbReference>
<comment type="similarity">
    <text evidence="2 7 8">In the C-terminal section; belongs to the NAD synthetase family.</text>
</comment>
<evidence type="ECO:0000256" key="8">
    <source>
        <dbReference type="PIRNR" id="PIRNR006630"/>
    </source>
</evidence>
<dbReference type="OrthoDB" id="9799210at2"/>
<evidence type="ECO:0000256" key="3">
    <source>
        <dbReference type="ARBA" id="ARBA00022598"/>
    </source>
</evidence>
<dbReference type="SUPFAM" id="SSF56317">
    <property type="entry name" value="Carbon-nitrogen hydrolase"/>
    <property type="match status" value="1"/>
</dbReference>
<keyword evidence="3 7" id="KW-0436">Ligase</keyword>
<dbReference type="NCBIfam" id="TIGR00552">
    <property type="entry name" value="nadE"/>
    <property type="match status" value="1"/>
</dbReference>
<dbReference type="UniPathway" id="UPA00253">
    <property type="reaction ID" value="UER00334"/>
</dbReference>
<comment type="catalytic activity">
    <reaction evidence="7 8">
        <text>deamido-NAD(+) + L-glutamine + ATP + H2O = L-glutamate + AMP + diphosphate + NAD(+) + H(+)</text>
        <dbReference type="Rhea" id="RHEA:24384"/>
        <dbReference type="ChEBI" id="CHEBI:15377"/>
        <dbReference type="ChEBI" id="CHEBI:15378"/>
        <dbReference type="ChEBI" id="CHEBI:29985"/>
        <dbReference type="ChEBI" id="CHEBI:30616"/>
        <dbReference type="ChEBI" id="CHEBI:33019"/>
        <dbReference type="ChEBI" id="CHEBI:57540"/>
        <dbReference type="ChEBI" id="CHEBI:58359"/>
        <dbReference type="ChEBI" id="CHEBI:58437"/>
        <dbReference type="ChEBI" id="CHEBI:456215"/>
        <dbReference type="EC" id="6.3.5.1"/>
    </reaction>
</comment>
<dbReference type="GO" id="GO:0005524">
    <property type="term" value="F:ATP binding"/>
    <property type="evidence" value="ECO:0007669"/>
    <property type="project" value="UniProtKB-UniRule"/>
</dbReference>
<protein>
    <recommendedName>
        <fullName evidence="7 8">Glutamine-dependent NAD(+) synthetase</fullName>
        <ecNumber evidence="7 8">6.3.5.1</ecNumber>
    </recommendedName>
    <alternativeName>
        <fullName evidence="7 8">NAD(+) synthase [glutamine-hydrolyzing]</fullName>
    </alternativeName>
</protein>
<feature type="active site" description="Nucleophile; for glutaminase activity" evidence="7">
    <location>
        <position position="187"/>
    </location>
</feature>
<organism evidence="11 12">
    <name type="scientific">Desulfuromonas thiophila</name>
    <dbReference type="NCBI Taxonomy" id="57664"/>
    <lineage>
        <taxon>Bacteria</taxon>
        <taxon>Pseudomonadati</taxon>
        <taxon>Thermodesulfobacteriota</taxon>
        <taxon>Desulfuromonadia</taxon>
        <taxon>Desulfuromonadales</taxon>
        <taxon>Desulfuromonadaceae</taxon>
        <taxon>Desulfuromonas</taxon>
    </lineage>
</organism>
<evidence type="ECO:0000313" key="12">
    <source>
        <dbReference type="Proteomes" id="UP000243205"/>
    </source>
</evidence>
<feature type="active site" description="For glutaminase activity" evidence="7">
    <location>
        <position position="131"/>
    </location>
</feature>
<feature type="binding site" evidence="7">
    <location>
        <position position="486"/>
    </location>
    <ligand>
        <name>deamido-NAD(+)</name>
        <dbReference type="ChEBI" id="CHEBI:58437"/>
        <note>ligand shared between two neighboring subunits</note>
    </ligand>
</feature>
<dbReference type="GO" id="GO:0009435">
    <property type="term" value="P:NAD+ biosynthetic process"/>
    <property type="evidence" value="ECO:0007669"/>
    <property type="project" value="UniProtKB-UniRule"/>
</dbReference>
<dbReference type="InterPro" id="IPR014445">
    <property type="entry name" value="Gln-dep_NAD_synthase"/>
</dbReference>
<dbReference type="Pfam" id="PF02540">
    <property type="entry name" value="NAD_synthase"/>
    <property type="match status" value="1"/>
</dbReference>
<comment type="caution">
    <text evidence="7">Lacks conserved residue(s) required for the propagation of feature annotation.</text>
</comment>
<evidence type="ECO:0000256" key="6">
    <source>
        <dbReference type="ARBA" id="ARBA00023027"/>
    </source>
</evidence>
<reference evidence="12" key="1">
    <citation type="submission" date="2016-10" db="EMBL/GenBank/DDBJ databases">
        <authorList>
            <person name="Varghese N."/>
            <person name="Submissions S."/>
        </authorList>
    </citation>
    <scope>NUCLEOTIDE SEQUENCE [LARGE SCALE GENOMIC DNA]</scope>
    <source>
        <strain evidence="12">DSM 8987</strain>
    </source>
</reference>
<dbReference type="PIRSF" id="PIRSF006630">
    <property type="entry name" value="NADS_GAT"/>
    <property type="match status" value="1"/>
</dbReference>
<feature type="domain" description="CN hydrolase" evidence="10">
    <location>
        <begin position="22"/>
        <end position="287"/>
    </location>
</feature>
<evidence type="ECO:0000256" key="5">
    <source>
        <dbReference type="ARBA" id="ARBA00022840"/>
    </source>
</evidence>
<dbReference type="GO" id="GO:0008795">
    <property type="term" value="F:NAD+ synthase activity"/>
    <property type="evidence" value="ECO:0007669"/>
    <property type="project" value="UniProtKB-UniRule"/>
</dbReference>
<dbReference type="InterPro" id="IPR022310">
    <property type="entry name" value="NAD/GMP_synthase"/>
</dbReference>
<feature type="active site" description="Proton acceptor; for glutaminase activity" evidence="7">
    <location>
        <position position="62"/>
    </location>
</feature>
<evidence type="ECO:0000259" key="10">
    <source>
        <dbReference type="PROSITE" id="PS50263"/>
    </source>
</evidence>
<dbReference type="InterPro" id="IPR041856">
    <property type="entry name" value="NAD+_synth_C"/>
</dbReference>
<evidence type="ECO:0000256" key="9">
    <source>
        <dbReference type="RuleBase" id="RU003811"/>
    </source>
</evidence>
<accession>A0A1G6YII2</accession>
<dbReference type="InterPro" id="IPR003694">
    <property type="entry name" value="NAD_synthase"/>
</dbReference>
<proteinExistence type="inferred from homology"/>
<feature type="binding site" evidence="7">
    <location>
        <begin position="371"/>
        <end position="378"/>
    </location>
    <ligand>
        <name>ATP</name>
        <dbReference type="ChEBI" id="CHEBI:30616"/>
    </ligand>
</feature>
<dbReference type="NCBIfam" id="NF002730">
    <property type="entry name" value="PRK02628.1"/>
    <property type="match status" value="1"/>
</dbReference>
<dbReference type="EC" id="6.3.5.1" evidence="7 8"/>
<dbReference type="Gene3D" id="1.10.10.1140">
    <property type="entry name" value="Glutamine-dependent NAD+ synthetase, C-terminal domain"/>
    <property type="match status" value="1"/>
</dbReference>
<dbReference type="InterPro" id="IPR003010">
    <property type="entry name" value="C-N_Hydrolase"/>
</dbReference>
<evidence type="ECO:0000256" key="4">
    <source>
        <dbReference type="ARBA" id="ARBA00022741"/>
    </source>
</evidence>
<keyword evidence="6 7" id="KW-0520">NAD</keyword>
<dbReference type="PANTHER" id="PTHR23090">
    <property type="entry name" value="NH 3 /GLUTAMINE-DEPENDENT NAD + SYNTHETASE"/>
    <property type="match status" value="1"/>
</dbReference>
<comment type="function">
    <text evidence="7">Catalyzes the ATP-dependent amidation of deamido-NAD to form NAD. Uses L-glutamine as a nitrogen source.</text>
</comment>
<dbReference type="GO" id="GO:0005737">
    <property type="term" value="C:cytoplasm"/>
    <property type="evidence" value="ECO:0007669"/>
    <property type="project" value="InterPro"/>
</dbReference>
<sequence>MSCPEPICAAQLPIAPSALGYVRLAVATPCLALADVGRNQSVIAELMRQAVQRGAELLLLPELCLTGYSCGDLFFQQALLDRAEQALLALARLTAELPLALVVGVPLRQHGRLFNCAAFVSGGRVRGLVPKTYLPNTQEFYEQRWFSRASAATEPLLQLADQVVPFGTDLLFQHQRLPACCVAIEICEDGWVASPLSGPQALAGATLLCNPSASPEVLGKADYRRQLVQSQSARCLAVYAYASAGPGESSTDLVFSGHSLVAENGHLLAESERFSFASQLLCVDVDVELLQQERQRNNSFAVGATAASWRRISFDVASPPQSALLRVLPAEPFVPAHAAERQSRCAEIFALQSTALMRRLRHLDSRQVVIGLSGGLDSTLALLVTLQAFDRLGLPRSGIVGLTMPGFGTSSRTRTNAWRLMELLGVTAREISIDAAVRQHFADIGHDEALQDITYENAQARERTQILMDVANQVSGIVIGTGDLSELALGWCTYNADHMSMYAVNCGVPKTLVRYLVAWCAEQLFSGEARTVLQDICATPVSPELLPPAADGSIRQKTEDQVGPYVLHDFFLFYLLRYQFAPRKIYALACGAFAGRYDQDEILHWLRVFYRRFFSQQFKRSCLPDGPKIGTVALSPRGDWRMPSDAAVALWLEDLERFDG</sequence>
<dbReference type="PROSITE" id="PS50263">
    <property type="entry name" value="CN_HYDROLASE"/>
    <property type="match status" value="1"/>
</dbReference>
<feature type="binding site" evidence="7">
    <location>
        <begin position="491"/>
        <end position="494"/>
    </location>
    <ligand>
        <name>deamido-NAD(+)</name>
        <dbReference type="ChEBI" id="CHEBI:58437"/>
        <note>ligand shared between two neighboring subunits</note>
    </ligand>
</feature>
<dbReference type="Gene3D" id="3.60.110.10">
    <property type="entry name" value="Carbon-nitrogen hydrolase"/>
    <property type="match status" value="1"/>
</dbReference>
<feature type="binding site" evidence="7">
    <location>
        <position position="481"/>
    </location>
    <ligand>
        <name>ATP</name>
        <dbReference type="ChEBI" id="CHEBI:30616"/>
    </ligand>
</feature>
<comment type="pathway">
    <text evidence="1 7 8">Cofactor biosynthesis; NAD(+) biosynthesis; NAD(+) from deamido-NAD(+) (L-Gln route): step 1/1.</text>
</comment>
<dbReference type="STRING" id="57664.SAMN05661003_10263"/>
<dbReference type="GO" id="GO:0003952">
    <property type="term" value="F:NAD+ synthase (glutamine-hydrolyzing) activity"/>
    <property type="evidence" value="ECO:0007669"/>
    <property type="project" value="UniProtKB-UniRule"/>
</dbReference>
<dbReference type="GO" id="GO:0004359">
    <property type="term" value="F:glutaminase activity"/>
    <property type="evidence" value="ECO:0007669"/>
    <property type="project" value="InterPro"/>
</dbReference>
<dbReference type="SUPFAM" id="SSF52402">
    <property type="entry name" value="Adenine nucleotide alpha hydrolases-like"/>
    <property type="match status" value="1"/>
</dbReference>
<evidence type="ECO:0000313" key="11">
    <source>
        <dbReference type="EMBL" id="SDD90112.1"/>
    </source>
</evidence>
<gene>
    <name evidence="7" type="primary">nadE</name>
    <name evidence="11" type="ORF">SAMN05661003_10263</name>
</gene>
<feature type="binding site" evidence="7">
    <location>
        <position position="220"/>
    </location>
    <ligand>
        <name>L-glutamine</name>
        <dbReference type="ChEBI" id="CHEBI:58359"/>
    </ligand>
</feature>
<dbReference type="Pfam" id="PF00795">
    <property type="entry name" value="CN_hydrolase"/>
    <property type="match status" value="1"/>
</dbReference>
<dbReference type="EMBL" id="FNAQ01000002">
    <property type="protein sequence ID" value="SDD90112.1"/>
    <property type="molecule type" value="Genomic_DNA"/>
</dbReference>
<dbReference type="Proteomes" id="UP000243205">
    <property type="component" value="Unassembled WGS sequence"/>
</dbReference>
<evidence type="ECO:0000256" key="2">
    <source>
        <dbReference type="ARBA" id="ARBA00007145"/>
    </source>
</evidence>
<dbReference type="AlphaFoldDB" id="A0A1G6YII2"/>
<dbReference type="CDD" id="cd00553">
    <property type="entry name" value="NAD_synthase"/>
    <property type="match status" value="1"/>
</dbReference>
<dbReference type="HAMAP" id="MF_02090">
    <property type="entry name" value="NadE_glutamine_dep"/>
    <property type="match status" value="1"/>
</dbReference>
<feature type="binding site" evidence="7">
    <location>
        <position position="457"/>
    </location>
    <ligand>
        <name>deamido-NAD(+)</name>
        <dbReference type="ChEBI" id="CHEBI:58437"/>
        <note>ligand shared between two neighboring subunits</note>
    </ligand>
</feature>
<keyword evidence="5 7" id="KW-0067">ATP-binding</keyword>
<dbReference type="CDD" id="cd07570">
    <property type="entry name" value="GAT_Gln-NAD-synth"/>
    <property type="match status" value="1"/>
</dbReference>
<dbReference type="RefSeq" id="WP_092075981.1">
    <property type="nucleotide sequence ID" value="NZ_FNAQ01000002.1"/>
</dbReference>
<comment type="similarity">
    <text evidence="9">Belongs to the NAD synthetase family.</text>
</comment>
<dbReference type="Gene3D" id="3.40.50.620">
    <property type="entry name" value="HUPs"/>
    <property type="match status" value="1"/>
</dbReference>
<evidence type="ECO:0000256" key="1">
    <source>
        <dbReference type="ARBA" id="ARBA00005188"/>
    </source>
</evidence>
<feature type="binding site" evidence="7">
    <location>
        <position position="214"/>
    </location>
    <ligand>
        <name>L-glutamine</name>
        <dbReference type="ChEBI" id="CHEBI:58359"/>
    </ligand>
</feature>
<evidence type="ECO:0000256" key="7">
    <source>
        <dbReference type="HAMAP-Rule" id="MF_02090"/>
    </source>
</evidence>
<keyword evidence="4 7" id="KW-0547">Nucleotide-binding</keyword>
<feature type="binding site" evidence="7">
    <location>
        <position position="619"/>
    </location>
    <ligand>
        <name>deamido-NAD(+)</name>
        <dbReference type="ChEBI" id="CHEBI:58437"/>
        <note>ligand shared between two neighboring subunits</note>
    </ligand>
</feature>
<keyword evidence="12" id="KW-1185">Reference proteome</keyword>